<feature type="domain" description="MRG" evidence="7">
    <location>
        <begin position="504"/>
        <end position="628"/>
    </location>
</feature>
<evidence type="ECO:0000256" key="1">
    <source>
        <dbReference type="ARBA" id="ARBA00004123"/>
    </source>
</evidence>
<evidence type="ECO:0000256" key="4">
    <source>
        <dbReference type="ARBA" id="ARBA00023163"/>
    </source>
</evidence>
<reference evidence="8 9" key="1">
    <citation type="submission" date="2022-04" db="EMBL/GenBank/DDBJ databases">
        <title>Chromosome-level reference genomes for two strains of Caenorhabditis briggsae: an improved platform for comparative genomics.</title>
        <authorList>
            <person name="Stevens L."/>
            <person name="Andersen E."/>
        </authorList>
    </citation>
    <scope>NUCLEOTIDE SEQUENCE [LARGE SCALE GENOMIC DNA]</scope>
    <source>
        <strain evidence="8">VX34</strain>
        <tissue evidence="8">Whole-organism</tissue>
    </source>
</reference>
<feature type="compositionally biased region" description="Acidic residues" evidence="6">
    <location>
        <begin position="356"/>
        <end position="406"/>
    </location>
</feature>
<dbReference type="AlphaFoldDB" id="A0AAE9ESV3"/>
<accession>A0AAE9ESV3</accession>
<dbReference type="Pfam" id="PF05712">
    <property type="entry name" value="MRG"/>
    <property type="match status" value="1"/>
</dbReference>
<keyword evidence="5" id="KW-0539">Nucleus</keyword>
<evidence type="ECO:0000256" key="5">
    <source>
        <dbReference type="ARBA" id="ARBA00023242"/>
    </source>
</evidence>
<dbReference type="GO" id="GO:0006325">
    <property type="term" value="P:chromatin organization"/>
    <property type="evidence" value="ECO:0007669"/>
    <property type="project" value="UniProtKB-KW"/>
</dbReference>
<dbReference type="GO" id="GO:0006355">
    <property type="term" value="P:regulation of DNA-templated transcription"/>
    <property type="evidence" value="ECO:0007669"/>
    <property type="project" value="InterPro"/>
</dbReference>
<dbReference type="Proteomes" id="UP000829354">
    <property type="component" value="Chromosome IV"/>
</dbReference>
<dbReference type="InterPro" id="IPR026541">
    <property type="entry name" value="MRG_dom"/>
</dbReference>
<feature type="region of interest" description="Disordered" evidence="6">
    <location>
        <begin position="112"/>
        <end position="459"/>
    </location>
</feature>
<feature type="compositionally biased region" description="Polar residues" evidence="6">
    <location>
        <begin position="165"/>
        <end position="178"/>
    </location>
</feature>
<gene>
    <name evidence="8" type="ORF">L5515_010160</name>
</gene>
<evidence type="ECO:0000256" key="6">
    <source>
        <dbReference type="SAM" id="MobiDB-lite"/>
    </source>
</evidence>
<evidence type="ECO:0000313" key="8">
    <source>
        <dbReference type="EMBL" id="UMM26477.1"/>
    </source>
</evidence>
<protein>
    <recommendedName>
        <fullName evidence="7">MRG domain-containing protein</fullName>
    </recommendedName>
</protein>
<name>A0AAE9ESV3_CAEBR</name>
<feature type="compositionally biased region" description="Acidic residues" evidence="6">
    <location>
        <begin position="202"/>
        <end position="211"/>
    </location>
</feature>
<dbReference type="SUPFAM" id="SSF54160">
    <property type="entry name" value="Chromo domain-like"/>
    <property type="match status" value="1"/>
</dbReference>
<feature type="compositionally biased region" description="Acidic residues" evidence="6">
    <location>
        <begin position="297"/>
        <end position="342"/>
    </location>
</feature>
<dbReference type="PANTHER" id="PTHR10880:SF48">
    <property type="entry name" value="MORTALITY FACTOR 4 LIKE 2"/>
    <property type="match status" value="1"/>
</dbReference>
<keyword evidence="3" id="KW-0805">Transcription regulation</keyword>
<dbReference type="InterPro" id="IPR038217">
    <property type="entry name" value="MRG_C_sf"/>
</dbReference>
<dbReference type="Gene3D" id="2.30.30.140">
    <property type="match status" value="1"/>
</dbReference>
<feature type="compositionally biased region" description="Acidic residues" evidence="6">
    <location>
        <begin position="228"/>
        <end position="245"/>
    </location>
</feature>
<evidence type="ECO:0000256" key="2">
    <source>
        <dbReference type="ARBA" id="ARBA00022853"/>
    </source>
</evidence>
<dbReference type="EMBL" id="CP092623">
    <property type="protein sequence ID" value="UMM26477.1"/>
    <property type="molecule type" value="Genomic_DNA"/>
</dbReference>
<dbReference type="Gene3D" id="1.10.274.30">
    <property type="entry name" value="MRG domain"/>
    <property type="match status" value="1"/>
</dbReference>
<evidence type="ECO:0000313" key="9">
    <source>
        <dbReference type="Proteomes" id="UP000829354"/>
    </source>
</evidence>
<keyword evidence="2" id="KW-0156">Chromatin regulator</keyword>
<sequence length="648" mass="74694">MSESSQKFAVGERCVCIWHGDNQPYAAQILSTSDGHYEVHYNGFTPKWDFGIPIGQEDGTLFKGTLEEYAEKYEVEVSDWALQHSRIHDDQSATPMQMDPYGRTYARRIFVEGDDSSGRRRSRRLTLGSPSTSAAFQGSSAKKVKIEKPDDPEEEEEEVHCYPSRRQSQKIPLVQQDQLMPGAEQDGSSRRLRSWKVVVKEEPEDEEQEEEEPRRTYSLRSRTVEPEKDAEESEEEKAEIQESEDDPTRRMYSLRSRAEVKEEVESEESEGSDQEKEEEEPVEPRRSYSLRSRTVEPDADEAVDSEEDELKESDEGDEPEEEELEIPEEEPEAPEEPEDEEEAPRRFYSLRSQTVEPEESEDDATDYEDAEEHVLTDDDDAEEEPELQELEHEPEEPAAPEDPESEESPRRKYPLRTTSNILASPPRQAKRSLVKELQSPAPRRRCPFTRPDNQPHCYPDPSKIGTLAGLFNNRSKIRLPGATYIIEHADRKMQIHAYWCTPIVPAEVPVEEIVNDYMIAQGHIRSNQTATPAQIAQLAPGLSRMIEHFNQNIGNTLTDDEKDKFMEVTAGELPFKIYGVIHLLRLLSKLHESTIPLDSYELIKEESTDFLKFVNVNYKKYYQRDAEYPIDKHGFESRTGILFLERDI</sequence>
<keyword evidence="4" id="KW-0804">Transcription</keyword>
<proteinExistence type="predicted"/>
<dbReference type="InterPro" id="IPR016197">
    <property type="entry name" value="Chromo-like_dom_sf"/>
</dbReference>
<evidence type="ECO:0000259" key="7">
    <source>
        <dbReference type="Pfam" id="PF05712"/>
    </source>
</evidence>
<dbReference type="PANTHER" id="PTHR10880">
    <property type="entry name" value="MORTALITY FACTOR 4-LIKE PROTEIN"/>
    <property type="match status" value="1"/>
</dbReference>
<organism evidence="8 9">
    <name type="scientific">Caenorhabditis briggsae</name>
    <dbReference type="NCBI Taxonomy" id="6238"/>
    <lineage>
        <taxon>Eukaryota</taxon>
        <taxon>Metazoa</taxon>
        <taxon>Ecdysozoa</taxon>
        <taxon>Nematoda</taxon>
        <taxon>Chromadorea</taxon>
        <taxon>Rhabditida</taxon>
        <taxon>Rhabditina</taxon>
        <taxon>Rhabditomorpha</taxon>
        <taxon>Rhabditoidea</taxon>
        <taxon>Rhabditidae</taxon>
        <taxon>Peloderinae</taxon>
        <taxon>Caenorhabditis</taxon>
    </lineage>
</organism>
<evidence type="ECO:0000256" key="3">
    <source>
        <dbReference type="ARBA" id="ARBA00023015"/>
    </source>
</evidence>
<comment type="subcellular location">
    <subcellularLocation>
        <location evidence="1">Nucleus</location>
    </subcellularLocation>
</comment>
<dbReference type="InterPro" id="IPR008676">
    <property type="entry name" value="MRG"/>
</dbReference>
<dbReference type="GO" id="GO:0005634">
    <property type="term" value="C:nucleus"/>
    <property type="evidence" value="ECO:0007669"/>
    <property type="project" value="UniProtKB-SubCell"/>
</dbReference>
<keyword evidence="9" id="KW-1185">Reference proteome</keyword>
<dbReference type="PROSITE" id="PS51640">
    <property type="entry name" value="MRG"/>
    <property type="match status" value="1"/>
</dbReference>
<feature type="compositionally biased region" description="Acidic residues" evidence="6">
    <location>
        <begin position="264"/>
        <end position="281"/>
    </location>
</feature>